<proteinExistence type="predicted"/>
<evidence type="ECO:0008006" key="3">
    <source>
        <dbReference type="Google" id="ProtNLM"/>
    </source>
</evidence>
<dbReference type="EMBL" id="CP133720">
    <property type="protein sequence ID" value="WMW82361.1"/>
    <property type="molecule type" value="Genomic_DNA"/>
</dbReference>
<protein>
    <recommendedName>
        <fullName evidence="3">4'-phosphopantetheinyl transferase domain-containing protein</fullName>
    </recommendedName>
</protein>
<keyword evidence="2" id="KW-1185">Reference proteome</keyword>
<accession>A0ABY9RQZ0</accession>
<dbReference type="InterPro" id="IPR037143">
    <property type="entry name" value="4-PPantetheinyl_Trfase_dom_sf"/>
</dbReference>
<dbReference type="Gene3D" id="3.90.470.20">
    <property type="entry name" value="4'-phosphopantetheinyl transferase domain"/>
    <property type="match status" value="2"/>
</dbReference>
<evidence type="ECO:0000313" key="1">
    <source>
        <dbReference type="EMBL" id="WMW82361.1"/>
    </source>
</evidence>
<sequence>MPTFPPISTTPELARVTLQDTGECVFLFANNERRSRQQMRQQVRQSLIELIASAYALQKDEVHLVQELGTPPRLDANGISHFVSFSHAADLSCIAISRHRPLGLDLVHVDEIKGAQDCLDVAAIYLSPQVFQALPTVGPADLPSRFIAVWAEHEAVLKCLGLPLQEWSQKLALATQGVESMSRWVDPSHVLAIAIRPV</sequence>
<organism evidence="1 2">
    <name type="scientific">Undibacterium cyanobacteriorum</name>
    <dbReference type="NCBI Taxonomy" id="3073561"/>
    <lineage>
        <taxon>Bacteria</taxon>
        <taxon>Pseudomonadati</taxon>
        <taxon>Pseudomonadota</taxon>
        <taxon>Betaproteobacteria</taxon>
        <taxon>Burkholderiales</taxon>
        <taxon>Oxalobacteraceae</taxon>
        <taxon>Undibacterium</taxon>
    </lineage>
</organism>
<reference evidence="1" key="1">
    <citation type="submission" date="2023-09" db="EMBL/GenBank/DDBJ databases">
        <title>Undibacterium sp. 20NA77.5 isolated from freshwater.</title>
        <authorList>
            <person name="Le V."/>
            <person name="Ko S.-R."/>
            <person name="Ahn C.-Y."/>
            <person name="Oh H.-M."/>
        </authorList>
    </citation>
    <scope>NUCLEOTIDE SEQUENCE</scope>
    <source>
        <strain evidence="1">20NA77.5</strain>
    </source>
</reference>
<dbReference type="SUPFAM" id="SSF56214">
    <property type="entry name" value="4'-phosphopantetheinyl transferase"/>
    <property type="match status" value="1"/>
</dbReference>
<dbReference type="Proteomes" id="UP001181355">
    <property type="component" value="Chromosome"/>
</dbReference>
<evidence type="ECO:0000313" key="2">
    <source>
        <dbReference type="Proteomes" id="UP001181355"/>
    </source>
</evidence>
<gene>
    <name evidence="1" type="ORF">RF679_08815</name>
</gene>
<name>A0ABY9RQZ0_9BURK</name>
<dbReference type="RefSeq" id="WP_309483833.1">
    <property type="nucleotide sequence ID" value="NZ_CP133720.1"/>
</dbReference>